<protein>
    <submittedName>
        <fullName evidence="2">Uncharacterized protein</fullName>
    </submittedName>
</protein>
<organism evidence="2 3">
    <name type="scientific">Phyllosticta citriasiana</name>
    <dbReference type="NCBI Taxonomy" id="595635"/>
    <lineage>
        <taxon>Eukaryota</taxon>
        <taxon>Fungi</taxon>
        <taxon>Dikarya</taxon>
        <taxon>Ascomycota</taxon>
        <taxon>Pezizomycotina</taxon>
        <taxon>Dothideomycetes</taxon>
        <taxon>Dothideomycetes incertae sedis</taxon>
        <taxon>Botryosphaeriales</taxon>
        <taxon>Phyllostictaceae</taxon>
        <taxon>Phyllosticta</taxon>
    </lineage>
</organism>
<comment type="caution">
    <text evidence="2">The sequence shown here is derived from an EMBL/GenBank/DDBJ whole genome shotgun (WGS) entry which is preliminary data.</text>
</comment>
<sequence length="199" mass="22335">MTVGRSIMRACRMSEAGESWLDEDIVSVGAGNFGQCKTSLISRKRFENGSRVRLYATRGFVCCVGIGWPELARGSESWRQWRHDSPCYSNVNLWGLIIAPSVSLPWLVYSHHSDSTFRLEPRCSYLRYNLLGRVVPSHSTVDSWPKAKRNAVRSSALALSSRRRSISPGRACGAEESKHSTGYPVRSFSPRKHVRDCIA</sequence>
<gene>
    <name evidence="2" type="ORF">IWZ03DRAFT_205396</name>
</gene>
<evidence type="ECO:0000313" key="3">
    <source>
        <dbReference type="Proteomes" id="UP001363622"/>
    </source>
</evidence>
<dbReference type="Proteomes" id="UP001363622">
    <property type="component" value="Unassembled WGS sequence"/>
</dbReference>
<evidence type="ECO:0000256" key="1">
    <source>
        <dbReference type="SAM" id="MobiDB-lite"/>
    </source>
</evidence>
<reference evidence="2 3" key="1">
    <citation type="submission" date="2024-04" db="EMBL/GenBank/DDBJ databases">
        <title>Phyllosticta paracitricarpa is synonymous to the EU quarantine fungus P. citricarpa based on phylogenomic analyses.</title>
        <authorList>
            <consortium name="Lawrence Berkeley National Laboratory"/>
            <person name="Van Ingen-Buijs V.A."/>
            <person name="Van Westerhoven A.C."/>
            <person name="Haridas S."/>
            <person name="Skiadas P."/>
            <person name="Martin F."/>
            <person name="Groenewald J.Z."/>
            <person name="Crous P.W."/>
            <person name="Seidl M.F."/>
        </authorList>
    </citation>
    <scope>NUCLEOTIDE SEQUENCE [LARGE SCALE GENOMIC DNA]</scope>
    <source>
        <strain evidence="2 3">CBS 123371</strain>
    </source>
</reference>
<dbReference type="EMBL" id="JBBPHU010000007">
    <property type="protein sequence ID" value="KAK7515517.1"/>
    <property type="molecule type" value="Genomic_DNA"/>
</dbReference>
<proteinExistence type="predicted"/>
<evidence type="ECO:0000313" key="2">
    <source>
        <dbReference type="EMBL" id="KAK7515517.1"/>
    </source>
</evidence>
<feature type="region of interest" description="Disordered" evidence="1">
    <location>
        <begin position="162"/>
        <end position="185"/>
    </location>
</feature>
<keyword evidence="3" id="KW-1185">Reference proteome</keyword>
<accession>A0ABR1KKT3</accession>
<name>A0ABR1KKT3_9PEZI</name>